<evidence type="ECO:0008006" key="4">
    <source>
        <dbReference type="Google" id="ProtNLM"/>
    </source>
</evidence>
<feature type="region of interest" description="Disordered" evidence="1">
    <location>
        <begin position="1"/>
        <end position="38"/>
    </location>
</feature>
<sequence length="134" mass="14706">MPVAPNENQEHNHVQSHTQPNPPETDPTSPYESPDSKRFHEAAERALDHYLKPASQIMASTQQPERMYLANPKYNSESLLANASETLGSASEMLLNFAAMLDTPHRKTALGIAQVVMLGEIAVNQALDNVEIAS</sequence>
<dbReference type="AlphaFoldDB" id="A0A5E7ISP4"/>
<proteinExistence type="predicted"/>
<reference evidence="2 3" key="1">
    <citation type="submission" date="2019-09" db="EMBL/GenBank/DDBJ databases">
        <authorList>
            <person name="Chandra G."/>
            <person name="Truman W A."/>
        </authorList>
    </citation>
    <scope>NUCLEOTIDE SEQUENCE [LARGE SCALE GENOMIC DNA]</scope>
    <source>
        <strain evidence="2">PS896</strain>
    </source>
</reference>
<evidence type="ECO:0000313" key="3">
    <source>
        <dbReference type="Proteomes" id="UP000377224"/>
    </source>
</evidence>
<name>A0A5E7ISP4_PSEFL</name>
<organism evidence="2 3">
    <name type="scientific">Pseudomonas fluorescens</name>
    <dbReference type="NCBI Taxonomy" id="294"/>
    <lineage>
        <taxon>Bacteria</taxon>
        <taxon>Pseudomonadati</taxon>
        <taxon>Pseudomonadota</taxon>
        <taxon>Gammaproteobacteria</taxon>
        <taxon>Pseudomonadales</taxon>
        <taxon>Pseudomonadaceae</taxon>
        <taxon>Pseudomonas</taxon>
    </lineage>
</organism>
<evidence type="ECO:0000256" key="1">
    <source>
        <dbReference type="SAM" id="MobiDB-lite"/>
    </source>
</evidence>
<dbReference type="EMBL" id="CABVIN010000001">
    <property type="protein sequence ID" value="VVO74313.1"/>
    <property type="molecule type" value="Genomic_DNA"/>
</dbReference>
<dbReference type="Pfam" id="PF19619">
    <property type="entry name" value="DUF6124"/>
    <property type="match status" value="1"/>
</dbReference>
<accession>A0A5E7ISP4</accession>
<gene>
    <name evidence="2" type="ORF">PS896_01500</name>
</gene>
<dbReference type="RefSeq" id="WP_150647432.1">
    <property type="nucleotide sequence ID" value="NZ_CABVIN010000001.1"/>
</dbReference>
<evidence type="ECO:0000313" key="2">
    <source>
        <dbReference type="EMBL" id="VVO74313.1"/>
    </source>
</evidence>
<dbReference type="Proteomes" id="UP000377224">
    <property type="component" value="Unassembled WGS sequence"/>
</dbReference>
<protein>
    <recommendedName>
        <fullName evidence="4">DUF3077 domain-containing protein</fullName>
    </recommendedName>
</protein>